<dbReference type="EMBL" id="JACJSG010000047">
    <property type="protein sequence ID" value="MBD2504226.1"/>
    <property type="molecule type" value="Genomic_DNA"/>
</dbReference>
<feature type="compositionally biased region" description="Basic and acidic residues" evidence="4">
    <location>
        <begin position="126"/>
        <end position="138"/>
    </location>
</feature>
<dbReference type="Pfam" id="PF00515">
    <property type="entry name" value="TPR_1"/>
    <property type="match status" value="7"/>
</dbReference>
<feature type="repeat" description="TPR" evidence="3">
    <location>
        <begin position="332"/>
        <end position="365"/>
    </location>
</feature>
<feature type="repeat" description="TPR" evidence="3">
    <location>
        <begin position="264"/>
        <end position="297"/>
    </location>
</feature>
<comment type="caution">
    <text evidence="6">The sequence shown here is derived from an EMBL/GenBank/DDBJ whole genome shotgun (WGS) entry which is preliminary data.</text>
</comment>
<feature type="repeat" description="TPR" evidence="3">
    <location>
        <begin position="298"/>
        <end position="331"/>
    </location>
</feature>
<dbReference type="SUPFAM" id="SSF48452">
    <property type="entry name" value="TPR-like"/>
    <property type="match status" value="2"/>
</dbReference>
<dbReference type="InterPro" id="IPR024983">
    <property type="entry name" value="CHAT_dom"/>
</dbReference>
<dbReference type="PANTHER" id="PTHR44858">
    <property type="entry name" value="TETRATRICOPEPTIDE REPEAT PROTEIN 6"/>
    <property type="match status" value="1"/>
</dbReference>
<keyword evidence="2 3" id="KW-0802">TPR repeat</keyword>
<dbReference type="InterPro" id="IPR019734">
    <property type="entry name" value="TPR_rpt"/>
</dbReference>
<dbReference type="SMART" id="SM00028">
    <property type="entry name" value="TPR"/>
    <property type="match status" value="10"/>
</dbReference>
<feature type="repeat" description="TPR" evidence="3">
    <location>
        <begin position="366"/>
        <end position="399"/>
    </location>
</feature>
<reference evidence="6 7" key="1">
    <citation type="journal article" date="2020" name="ISME J.">
        <title>Comparative genomics reveals insights into cyanobacterial evolution and habitat adaptation.</title>
        <authorList>
            <person name="Chen M.Y."/>
            <person name="Teng W.K."/>
            <person name="Zhao L."/>
            <person name="Hu C.X."/>
            <person name="Zhou Y.K."/>
            <person name="Han B.P."/>
            <person name="Song L.R."/>
            <person name="Shu W.S."/>
        </authorList>
    </citation>
    <scope>NUCLEOTIDE SEQUENCE [LARGE SCALE GENOMIC DNA]</scope>
    <source>
        <strain evidence="6 7">FACHB-119</strain>
    </source>
</reference>
<dbReference type="Gene3D" id="1.25.40.10">
    <property type="entry name" value="Tetratricopeptide repeat domain"/>
    <property type="match status" value="6"/>
</dbReference>
<feature type="domain" description="CHAT" evidence="5">
    <location>
        <begin position="819"/>
        <end position="1113"/>
    </location>
</feature>
<sequence>MLKRLWQWLKKLLRRLLGSQQIPVSPPVREMRRGEVPQLTDAEYESIFLRLLAGVNDEGWSRGRVEGFLDANCINEAALVRWLRGFGERLLASPTPNDELARRMVQLAVLNVGEVGDVAGEIGRRLQEGRGRNHRGAEDTEERETNNQFNNGELDAEAWFNQGVALANLGLYEQAIASYDKAIEIKHDFHNAWQNRGVALRQLGRYEEANASFNTAFTQALQFTIKPDDCEAWFNLGLSQANLGEYEQAIASYNKAIEIQPDDYQAWNNRGNTLDKLGQYEQAIASFDNALAIQPDLYQAWYNQGVALDHLGQYEQAIASYDQALQIQPDYYQAWYNRGLALVDLGQYEQAIASYDQALQIQPHDYVVWHDRGVALKNLGEYEKAIASYDKALKIQPHDYQAWYNQGIALGKLGEYEKAIASYDKAIKIEHNFPEAWTNRGICLIKLNLYKEALESFDRALVINPNFSEVFNAWNGQGNVLERLGQYEEAIASYDNALKFASDNHAAWINRGIAAGKSVSFNQLLAFSSAIARQNPHLNQRGYEGSLISYEEGLKYCQQKTHPEGWGMLHQAIGNARYFRGKGDFRLRRYWYEAVISYNEALKTLTASDFPELHLDVLQDLIRVHSDLGQTTEAAELQRQATDILRRLLDEPNRSDKSKKQLALKFAWLRQLTVDLAVQSGELLQAVELAEQGKNACLSWLLDGWSDEIFSPSYSQMRQLLNPTTAIIYWHLSFYALHTFILKHDTPEPILLKESQLTEENGVIRQAQRLRDFEDWLKNWNQQYNDNRKGKKDEEAGTWRDNLPQMLSSLADILNINAIVNEIPDIQQLILIPHRDLHRLPIHAIFPPQYTISYLPSAQIGINLQQLQPTNLKSIPESSLLSVEHPESIDYDSLEFAQIESQVISQMFPHPHRIDSEEVTKPALLNALPQAYNIFHFTGHGEYNFHNPALSFLALAGEDRLTLADIRDFDLTSYQLVSLAACETAITGNHTITSEYVGLVSGFMGCGVAHVLSTLWIVESEASAVVMMRFYQKLQQGKSAAVALAETTQWLRNLTNAELAEWYADEINNLPEEEEIVRDVWTENLDIIKNTQEANNQPYNHPYFWAAFTITGNFPLCNQ</sequence>
<dbReference type="InterPro" id="IPR011990">
    <property type="entry name" value="TPR-like_helical_dom_sf"/>
</dbReference>
<dbReference type="PROSITE" id="PS50005">
    <property type="entry name" value="TPR"/>
    <property type="match status" value="9"/>
</dbReference>
<dbReference type="Pfam" id="PF12770">
    <property type="entry name" value="CHAT"/>
    <property type="match status" value="1"/>
</dbReference>
<dbReference type="Pfam" id="PF13181">
    <property type="entry name" value="TPR_8"/>
    <property type="match status" value="1"/>
</dbReference>
<feature type="repeat" description="TPR" evidence="3">
    <location>
        <begin position="400"/>
        <end position="433"/>
    </location>
</feature>
<evidence type="ECO:0000256" key="1">
    <source>
        <dbReference type="ARBA" id="ARBA00022737"/>
    </source>
</evidence>
<dbReference type="InterPro" id="IPR050498">
    <property type="entry name" value="Ycf3"/>
</dbReference>
<organism evidence="6 7">
    <name type="scientific">Anabaena azotica FACHB-119</name>
    <dbReference type="NCBI Taxonomy" id="947527"/>
    <lineage>
        <taxon>Bacteria</taxon>
        <taxon>Bacillati</taxon>
        <taxon>Cyanobacteriota</taxon>
        <taxon>Cyanophyceae</taxon>
        <taxon>Nostocales</taxon>
        <taxon>Nostocaceae</taxon>
        <taxon>Anabaena</taxon>
        <taxon>Anabaena azotica</taxon>
    </lineage>
</organism>
<proteinExistence type="predicted"/>
<evidence type="ECO:0000256" key="4">
    <source>
        <dbReference type="SAM" id="MobiDB-lite"/>
    </source>
</evidence>
<dbReference type="PANTHER" id="PTHR44858:SF1">
    <property type="entry name" value="UDP-N-ACETYLGLUCOSAMINE--PEPTIDE N-ACETYLGLUCOSAMINYLTRANSFERASE SPINDLY-RELATED"/>
    <property type="match status" value="1"/>
</dbReference>
<keyword evidence="7" id="KW-1185">Reference proteome</keyword>
<accession>A0ABR8DB96</accession>
<gene>
    <name evidence="6" type="ORF">H6G83_27050</name>
</gene>
<evidence type="ECO:0000256" key="3">
    <source>
        <dbReference type="PROSITE-ProRule" id="PRU00339"/>
    </source>
</evidence>
<keyword evidence="1" id="KW-0677">Repeat</keyword>
<feature type="region of interest" description="Disordered" evidence="4">
    <location>
        <begin position="126"/>
        <end position="146"/>
    </location>
</feature>
<evidence type="ECO:0000256" key="2">
    <source>
        <dbReference type="ARBA" id="ARBA00022803"/>
    </source>
</evidence>
<dbReference type="RefSeq" id="WP_190477804.1">
    <property type="nucleotide sequence ID" value="NZ_JACJSG010000047.1"/>
</dbReference>
<feature type="repeat" description="TPR" evidence="3">
    <location>
        <begin position="434"/>
        <end position="467"/>
    </location>
</feature>
<dbReference type="PROSITE" id="PS50293">
    <property type="entry name" value="TPR_REGION"/>
    <property type="match status" value="8"/>
</dbReference>
<evidence type="ECO:0000313" key="6">
    <source>
        <dbReference type="EMBL" id="MBD2504226.1"/>
    </source>
</evidence>
<name>A0ABR8DB96_9NOST</name>
<dbReference type="Pfam" id="PF13432">
    <property type="entry name" value="TPR_16"/>
    <property type="match status" value="1"/>
</dbReference>
<feature type="repeat" description="TPR" evidence="3">
    <location>
        <begin position="471"/>
        <end position="504"/>
    </location>
</feature>
<feature type="repeat" description="TPR" evidence="3">
    <location>
        <begin position="156"/>
        <end position="189"/>
    </location>
</feature>
<protein>
    <submittedName>
        <fullName evidence="6">Tetratricopeptide repeat protein</fullName>
    </submittedName>
</protein>
<feature type="repeat" description="TPR" evidence="3">
    <location>
        <begin position="230"/>
        <end position="263"/>
    </location>
</feature>
<dbReference type="Proteomes" id="UP000661112">
    <property type="component" value="Unassembled WGS sequence"/>
</dbReference>
<evidence type="ECO:0000313" key="7">
    <source>
        <dbReference type="Proteomes" id="UP000661112"/>
    </source>
</evidence>
<evidence type="ECO:0000259" key="5">
    <source>
        <dbReference type="Pfam" id="PF12770"/>
    </source>
</evidence>